<comment type="function">
    <text evidence="3">Essential component of the cytosolic iron-sulfur (Fe/S) protein assembly machinery. Required for the maturation of extramitochondrial Fe/S proteins.</text>
</comment>
<dbReference type="HAMAP" id="MF_03037">
    <property type="entry name" value="ciao1"/>
    <property type="match status" value="1"/>
</dbReference>
<dbReference type="Gene3D" id="2.130.10.10">
    <property type="entry name" value="YVTN repeat-like/Quinoprotein amine dehydrogenase"/>
    <property type="match status" value="1"/>
</dbReference>
<dbReference type="InterPro" id="IPR015943">
    <property type="entry name" value="WD40/YVTN_repeat-like_dom_sf"/>
</dbReference>
<evidence type="ECO:0000256" key="4">
    <source>
        <dbReference type="PROSITE-ProRule" id="PRU00221"/>
    </source>
</evidence>
<feature type="repeat" description="WD" evidence="4">
    <location>
        <begin position="65"/>
        <end position="106"/>
    </location>
</feature>
<accession>A0A8H5FKJ6</accession>
<evidence type="ECO:0000256" key="3">
    <source>
        <dbReference type="HAMAP-Rule" id="MF_03037"/>
    </source>
</evidence>
<protein>
    <recommendedName>
        <fullName evidence="3">Probable cytosolic iron-sulfur protein assembly protein 1</fullName>
    </recommendedName>
</protein>
<dbReference type="EMBL" id="JAACJK010000004">
    <property type="protein sequence ID" value="KAF5340199.1"/>
    <property type="molecule type" value="Genomic_DNA"/>
</dbReference>
<dbReference type="Pfam" id="PF00400">
    <property type="entry name" value="WD40"/>
    <property type="match status" value="7"/>
</dbReference>
<evidence type="ECO:0000313" key="5">
    <source>
        <dbReference type="EMBL" id="KAF5340199.1"/>
    </source>
</evidence>
<name>A0A8H5FKJ6_9AGAR</name>
<dbReference type="GO" id="GO:0016226">
    <property type="term" value="P:iron-sulfur cluster assembly"/>
    <property type="evidence" value="ECO:0007669"/>
    <property type="project" value="UniProtKB-UniRule"/>
</dbReference>
<dbReference type="InterPro" id="IPR036322">
    <property type="entry name" value="WD40_repeat_dom_sf"/>
</dbReference>
<dbReference type="AlphaFoldDB" id="A0A8H5FKJ6"/>
<dbReference type="InterPro" id="IPR020472">
    <property type="entry name" value="WD40_PAC1"/>
</dbReference>
<dbReference type="PROSITE" id="PS50082">
    <property type="entry name" value="WD_REPEATS_2"/>
    <property type="match status" value="7"/>
</dbReference>
<dbReference type="OrthoDB" id="284782at2759"/>
<dbReference type="InterPro" id="IPR028608">
    <property type="entry name" value="CIAO1/Cia1"/>
</dbReference>
<feature type="repeat" description="WD" evidence="4">
    <location>
        <begin position="130"/>
        <end position="164"/>
    </location>
</feature>
<dbReference type="PROSITE" id="PS50294">
    <property type="entry name" value="WD_REPEATS_REGION"/>
    <property type="match status" value="5"/>
</dbReference>
<keyword evidence="2" id="KW-0677">Repeat</keyword>
<dbReference type="Proteomes" id="UP000541558">
    <property type="component" value="Unassembled WGS sequence"/>
</dbReference>
<dbReference type="PROSITE" id="PS00678">
    <property type="entry name" value="WD_REPEATS_1"/>
    <property type="match status" value="2"/>
</dbReference>
<evidence type="ECO:0000256" key="1">
    <source>
        <dbReference type="ARBA" id="ARBA00022574"/>
    </source>
</evidence>
<comment type="similarity">
    <text evidence="3">Belongs to the WD repeat CIA1 family.</text>
</comment>
<dbReference type="PRINTS" id="PR00320">
    <property type="entry name" value="GPROTEINBRPT"/>
</dbReference>
<dbReference type="SMART" id="SM00320">
    <property type="entry name" value="WD40"/>
    <property type="match status" value="7"/>
</dbReference>
<keyword evidence="6" id="KW-1185">Reference proteome</keyword>
<feature type="repeat" description="WD" evidence="4">
    <location>
        <begin position="15"/>
        <end position="45"/>
    </location>
</feature>
<dbReference type="PANTHER" id="PTHR19920">
    <property type="entry name" value="WD40 PROTEIN CIAO1"/>
    <property type="match status" value="1"/>
</dbReference>
<dbReference type="SUPFAM" id="SSF50978">
    <property type="entry name" value="WD40 repeat-like"/>
    <property type="match status" value="1"/>
</dbReference>
<keyword evidence="1 4" id="KW-0853">WD repeat</keyword>
<feature type="repeat" description="WD" evidence="4">
    <location>
        <begin position="292"/>
        <end position="338"/>
    </location>
</feature>
<feature type="repeat" description="WD" evidence="4">
    <location>
        <begin position="220"/>
        <end position="251"/>
    </location>
</feature>
<dbReference type="PANTHER" id="PTHR19920:SF0">
    <property type="entry name" value="CYTOSOLIC IRON-SULFUR PROTEIN ASSEMBLY PROTEIN CIAO1-RELATED"/>
    <property type="match status" value="1"/>
</dbReference>
<feature type="repeat" description="WD" evidence="4">
    <location>
        <begin position="357"/>
        <end position="394"/>
    </location>
</feature>
<evidence type="ECO:0000256" key="2">
    <source>
        <dbReference type="ARBA" id="ARBA00022737"/>
    </source>
</evidence>
<gene>
    <name evidence="3" type="primary">CIA1</name>
    <name evidence="5" type="ORF">D9611_007976</name>
</gene>
<dbReference type="GO" id="GO:0097361">
    <property type="term" value="C:cytosolic [4Fe-4S] assembly targeting complex"/>
    <property type="evidence" value="ECO:0007669"/>
    <property type="project" value="InterPro"/>
</dbReference>
<proteinExistence type="inferred from homology"/>
<dbReference type="InterPro" id="IPR001680">
    <property type="entry name" value="WD40_rpt"/>
</dbReference>
<sequence length="395" mass="42804">MAAQGTHEVQPLADLESHSDRAWNLAWNPKHPLIASCSADKTVRLSSYASSSGNTLSFKSNQTIQTEHLKTVRAVAWSPSGKTLATASFDSNVGIWEQEQDEDEDDEDGDVDMAGQKGLGNGEWECIGTLEGHETECKSVAYSSTGTLLASCSRDKSVWIWEVQPDAEFECMGVLLEHSQDVKCVAWHPHEEILASGSYDDTIKLYVDDPSDDWYCFTTLKGHESTVWSIAWSPCGRYLASASDDKTVRIWAYAAAASDGGADSKNKVLQVKPPSVISSSQGDGRWVQVAVLDSHERSVYSVSWGKGNNGSGLGWLASAGGDGTIRVWDVQESEDSSIALNPKLIASYPEAHGVFDVNCVSWNPRAGMEDVFATAADDGSVKIWRINPSKEAGSD</sequence>
<dbReference type="CDD" id="cd00200">
    <property type="entry name" value="WD40"/>
    <property type="match status" value="1"/>
</dbReference>
<reference evidence="5 6" key="1">
    <citation type="journal article" date="2020" name="ISME J.">
        <title>Uncovering the hidden diversity of litter-decomposition mechanisms in mushroom-forming fungi.</title>
        <authorList>
            <person name="Floudas D."/>
            <person name="Bentzer J."/>
            <person name="Ahren D."/>
            <person name="Johansson T."/>
            <person name="Persson P."/>
            <person name="Tunlid A."/>
        </authorList>
    </citation>
    <scope>NUCLEOTIDE SEQUENCE [LARGE SCALE GENOMIC DNA]</scope>
    <source>
        <strain evidence="5 6">CBS 175.51</strain>
    </source>
</reference>
<comment type="caution">
    <text evidence="5">The sequence shown here is derived from an EMBL/GenBank/DDBJ whole genome shotgun (WGS) entry which is preliminary data.</text>
</comment>
<dbReference type="InterPro" id="IPR019775">
    <property type="entry name" value="WD40_repeat_CS"/>
</dbReference>
<feature type="repeat" description="WD" evidence="4">
    <location>
        <begin position="175"/>
        <end position="206"/>
    </location>
</feature>
<evidence type="ECO:0000313" key="6">
    <source>
        <dbReference type="Proteomes" id="UP000541558"/>
    </source>
</evidence>
<organism evidence="5 6">
    <name type="scientific">Ephemerocybe angulata</name>
    <dbReference type="NCBI Taxonomy" id="980116"/>
    <lineage>
        <taxon>Eukaryota</taxon>
        <taxon>Fungi</taxon>
        <taxon>Dikarya</taxon>
        <taxon>Basidiomycota</taxon>
        <taxon>Agaricomycotina</taxon>
        <taxon>Agaricomycetes</taxon>
        <taxon>Agaricomycetidae</taxon>
        <taxon>Agaricales</taxon>
        <taxon>Agaricineae</taxon>
        <taxon>Psathyrellaceae</taxon>
        <taxon>Ephemerocybe</taxon>
    </lineage>
</organism>